<evidence type="ECO:0000313" key="2">
    <source>
        <dbReference type="EMBL" id="MEQ2244203.1"/>
    </source>
</evidence>
<feature type="non-terminal residue" evidence="2">
    <location>
        <position position="1"/>
    </location>
</feature>
<sequence>GKRNKPGVETADTPDSARGRGEKKAINDLDRDFWNNNDSSTVQQRWSSYPPKEFVLNISPYAPYGDPRLTLK</sequence>
<evidence type="ECO:0000313" key="3">
    <source>
        <dbReference type="Proteomes" id="UP001482620"/>
    </source>
</evidence>
<feature type="region of interest" description="Disordered" evidence="1">
    <location>
        <begin position="1"/>
        <end position="26"/>
    </location>
</feature>
<keyword evidence="3" id="KW-1185">Reference proteome</keyword>
<protein>
    <submittedName>
        <fullName evidence="2">Uncharacterized protein</fullName>
    </submittedName>
</protein>
<reference evidence="2 3" key="1">
    <citation type="submission" date="2021-06" db="EMBL/GenBank/DDBJ databases">
        <authorList>
            <person name="Palmer J.M."/>
        </authorList>
    </citation>
    <scope>NUCLEOTIDE SEQUENCE [LARGE SCALE GENOMIC DNA]</scope>
    <source>
        <strain evidence="3">if_2019</strain>
        <tissue evidence="2">Muscle</tissue>
    </source>
</reference>
<name>A0ABV0UG44_9TELE</name>
<accession>A0ABV0UG44</accession>
<dbReference type="Proteomes" id="UP001482620">
    <property type="component" value="Unassembled WGS sequence"/>
</dbReference>
<dbReference type="EMBL" id="JAHRIQ010070765">
    <property type="protein sequence ID" value="MEQ2244203.1"/>
    <property type="molecule type" value="Genomic_DNA"/>
</dbReference>
<organism evidence="2 3">
    <name type="scientific">Ilyodon furcidens</name>
    <name type="common">goldbreast splitfin</name>
    <dbReference type="NCBI Taxonomy" id="33524"/>
    <lineage>
        <taxon>Eukaryota</taxon>
        <taxon>Metazoa</taxon>
        <taxon>Chordata</taxon>
        <taxon>Craniata</taxon>
        <taxon>Vertebrata</taxon>
        <taxon>Euteleostomi</taxon>
        <taxon>Actinopterygii</taxon>
        <taxon>Neopterygii</taxon>
        <taxon>Teleostei</taxon>
        <taxon>Neoteleostei</taxon>
        <taxon>Acanthomorphata</taxon>
        <taxon>Ovalentaria</taxon>
        <taxon>Atherinomorphae</taxon>
        <taxon>Cyprinodontiformes</taxon>
        <taxon>Goodeidae</taxon>
        <taxon>Ilyodon</taxon>
    </lineage>
</organism>
<comment type="caution">
    <text evidence="2">The sequence shown here is derived from an EMBL/GenBank/DDBJ whole genome shotgun (WGS) entry which is preliminary data.</text>
</comment>
<evidence type="ECO:0000256" key="1">
    <source>
        <dbReference type="SAM" id="MobiDB-lite"/>
    </source>
</evidence>
<feature type="compositionally biased region" description="Basic and acidic residues" evidence="1">
    <location>
        <begin position="15"/>
        <end position="26"/>
    </location>
</feature>
<gene>
    <name evidence="2" type="ORF">ILYODFUR_014707</name>
</gene>
<proteinExistence type="predicted"/>